<protein>
    <submittedName>
        <fullName evidence="2">Molecular chaperone DnaJ</fullName>
    </submittedName>
</protein>
<dbReference type="CDD" id="cd06257">
    <property type="entry name" value="DnaJ"/>
    <property type="match status" value="1"/>
</dbReference>
<organism evidence="2">
    <name type="scientific">Oscillatoriales cyanobacterium SpSt-402</name>
    <dbReference type="NCBI Taxonomy" id="2282168"/>
    <lineage>
        <taxon>Bacteria</taxon>
        <taxon>Bacillati</taxon>
        <taxon>Cyanobacteriota</taxon>
        <taxon>Cyanophyceae</taxon>
        <taxon>Oscillatoriophycideae</taxon>
        <taxon>Oscillatoriales</taxon>
    </lineage>
</organism>
<accession>A0A832H883</accession>
<dbReference type="PANTHER" id="PTHR44825">
    <property type="match status" value="1"/>
</dbReference>
<name>A0A832H883_9CYAN</name>
<dbReference type="AlphaFoldDB" id="A0A832H883"/>
<dbReference type="InterPro" id="IPR036869">
    <property type="entry name" value="J_dom_sf"/>
</dbReference>
<dbReference type="InterPro" id="IPR001623">
    <property type="entry name" value="DnaJ_domain"/>
</dbReference>
<dbReference type="PROSITE" id="PS50076">
    <property type="entry name" value="DNAJ_2"/>
    <property type="match status" value="1"/>
</dbReference>
<dbReference type="InterPro" id="IPR052763">
    <property type="entry name" value="DnaJ_C4"/>
</dbReference>
<dbReference type="PRINTS" id="PR00625">
    <property type="entry name" value="JDOMAIN"/>
</dbReference>
<feature type="domain" description="J" evidence="1">
    <location>
        <begin position="5"/>
        <end position="69"/>
    </location>
</feature>
<dbReference type="Gene3D" id="1.10.287.110">
    <property type="entry name" value="DnaJ domain"/>
    <property type="match status" value="1"/>
</dbReference>
<reference evidence="2" key="1">
    <citation type="journal article" date="2020" name="mSystems">
        <title>Genome- and Community-Level Interaction Insights into Carbon Utilization and Element Cycling Functions of Hydrothermarchaeota in Hydrothermal Sediment.</title>
        <authorList>
            <person name="Zhou Z."/>
            <person name="Liu Y."/>
            <person name="Xu W."/>
            <person name="Pan J."/>
            <person name="Luo Z.H."/>
            <person name="Li M."/>
        </authorList>
    </citation>
    <scope>NUCLEOTIDE SEQUENCE [LARGE SCALE GENOMIC DNA]</scope>
    <source>
        <strain evidence="2">SpSt-402</strain>
    </source>
</reference>
<evidence type="ECO:0000313" key="2">
    <source>
        <dbReference type="EMBL" id="HGW94240.1"/>
    </source>
</evidence>
<dbReference type="SMART" id="SM00271">
    <property type="entry name" value="DnaJ"/>
    <property type="match status" value="1"/>
</dbReference>
<comment type="caution">
    <text evidence="2">The sequence shown here is derived from an EMBL/GenBank/DDBJ whole genome shotgun (WGS) entry which is preliminary data.</text>
</comment>
<proteinExistence type="predicted"/>
<dbReference type="SUPFAM" id="SSF46565">
    <property type="entry name" value="Chaperone J-domain"/>
    <property type="match status" value="1"/>
</dbReference>
<gene>
    <name evidence="2" type="ORF">ENR47_08170</name>
</gene>
<dbReference type="PANTHER" id="PTHR44825:SF1">
    <property type="entry name" value="DNAJ HOMOLOG SUBFAMILY C MEMBER 4"/>
    <property type="match status" value="1"/>
</dbReference>
<dbReference type="Pfam" id="PF00226">
    <property type="entry name" value="DnaJ"/>
    <property type="match status" value="1"/>
</dbReference>
<sequence>MAENVHYNTLEVNPTATHAEIKQSYRRLAKLFHPDSNRETANHERIARLNAAYEVLGDPQSRKRYDQQRKRRSHFDINGVSVEEISNRERRTAAAQARYRKSQRTGQQVEEDLKQWLNQVYTPVIRLLHKILDSLKEQIDELSADPFDDELMQNFQDYLEDCQDWLSQAEQRFRSLPNPSVVAGAAANLFYCLSQVGDGIEQLEFFTNNYDEHYLHTGEELFRIAKGLRYEAQVAVRAIAATL</sequence>
<dbReference type="EMBL" id="DSRD01000513">
    <property type="protein sequence ID" value="HGW94240.1"/>
    <property type="molecule type" value="Genomic_DNA"/>
</dbReference>
<evidence type="ECO:0000259" key="1">
    <source>
        <dbReference type="PROSITE" id="PS50076"/>
    </source>
</evidence>